<dbReference type="PANTHER" id="PTHR42716:SF2">
    <property type="entry name" value="L-ASPARTATE OXIDASE, CHLOROPLASTIC"/>
    <property type="match status" value="1"/>
</dbReference>
<dbReference type="InterPro" id="IPR005288">
    <property type="entry name" value="NadB"/>
</dbReference>
<keyword evidence="6 11" id="KW-0662">Pyridine nucleotide biosynthesis</keyword>
<evidence type="ECO:0000256" key="4">
    <source>
        <dbReference type="ARBA" id="ARBA00012173"/>
    </source>
</evidence>
<dbReference type="PANTHER" id="PTHR42716">
    <property type="entry name" value="L-ASPARTATE OXIDASE"/>
    <property type="match status" value="1"/>
</dbReference>
<dbReference type="EMBL" id="JAGQHS010000045">
    <property type="protein sequence ID" value="MCA9756190.1"/>
    <property type="molecule type" value="Genomic_DNA"/>
</dbReference>
<dbReference type="SUPFAM" id="SSF46977">
    <property type="entry name" value="Succinate dehydrogenase/fumarate reductase flavoprotein C-terminal domain"/>
    <property type="match status" value="1"/>
</dbReference>
<comment type="cofactor">
    <cofactor evidence="1 11">
        <name>FAD</name>
        <dbReference type="ChEBI" id="CHEBI:57692"/>
    </cofactor>
</comment>
<protein>
    <recommendedName>
        <fullName evidence="4 10">L-aspartate oxidase</fullName>
        <ecNumber evidence="4 10">1.4.3.16</ecNumber>
    </recommendedName>
</protein>
<dbReference type="AlphaFoldDB" id="A0A956NBI0"/>
<comment type="pathway">
    <text evidence="2 11">Cofactor biosynthesis; NAD(+) biosynthesis; iminoaspartate from L-aspartate (oxidase route): step 1/1.</text>
</comment>
<evidence type="ECO:0000256" key="6">
    <source>
        <dbReference type="ARBA" id="ARBA00022642"/>
    </source>
</evidence>
<dbReference type="InterPro" id="IPR036188">
    <property type="entry name" value="FAD/NAD-bd_sf"/>
</dbReference>
<dbReference type="FunFam" id="1.20.58.100:FF:000002">
    <property type="entry name" value="L-aspartate oxidase"/>
    <property type="match status" value="1"/>
</dbReference>
<evidence type="ECO:0000256" key="1">
    <source>
        <dbReference type="ARBA" id="ARBA00001974"/>
    </source>
</evidence>
<dbReference type="Pfam" id="PF02910">
    <property type="entry name" value="Succ_DH_flav_C"/>
    <property type="match status" value="1"/>
</dbReference>
<feature type="domain" description="FAD-dependent oxidoreductase 2 FAD-binding" evidence="12">
    <location>
        <begin position="5"/>
        <end position="383"/>
    </location>
</feature>
<organism evidence="14 15">
    <name type="scientific">Eiseniibacteriota bacterium</name>
    <dbReference type="NCBI Taxonomy" id="2212470"/>
    <lineage>
        <taxon>Bacteria</taxon>
        <taxon>Candidatus Eiseniibacteriota</taxon>
    </lineage>
</organism>
<keyword evidence="7 11" id="KW-0274">FAD</keyword>
<dbReference type="Gene3D" id="3.50.50.60">
    <property type="entry name" value="FAD/NAD(P)-binding domain"/>
    <property type="match status" value="1"/>
</dbReference>
<evidence type="ECO:0000313" key="14">
    <source>
        <dbReference type="EMBL" id="MCA9756190.1"/>
    </source>
</evidence>
<dbReference type="InterPro" id="IPR027477">
    <property type="entry name" value="Succ_DH/fumarate_Rdtase_cat_sf"/>
</dbReference>
<evidence type="ECO:0000256" key="10">
    <source>
        <dbReference type="NCBIfam" id="TIGR00551"/>
    </source>
</evidence>
<comment type="catalytic activity">
    <reaction evidence="9">
        <text>L-aspartate + O2 = iminosuccinate + H2O2</text>
        <dbReference type="Rhea" id="RHEA:25876"/>
        <dbReference type="ChEBI" id="CHEBI:15379"/>
        <dbReference type="ChEBI" id="CHEBI:16240"/>
        <dbReference type="ChEBI" id="CHEBI:29991"/>
        <dbReference type="ChEBI" id="CHEBI:77875"/>
        <dbReference type="EC" id="1.4.3.16"/>
    </reaction>
    <physiologicalReaction direction="left-to-right" evidence="9">
        <dbReference type="Rhea" id="RHEA:25877"/>
    </physiologicalReaction>
</comment>
<dbReference type="Gene3D" id="3.90.700.10">
    <property type="entry name" value="Succinate dehydrogenase/fumarate reductase flavoprotein, catalytic domain"/>
    <property type="match status" value="1"/>
</dbReference>
<reference evidence="14" key="1">
    <citation type="submission" date="2020-04" db="EMBL/GenBank/DDBJ databases">
        <authorList>
            <person name="Zhang T."/>
        </authorList>
    </citation>
    <scope>NUCLEOTIDE SEQUENCE</scope>
    <source>
        <strain evidence="14">HKST-UBA02</strain>
    </source>
</reference>
<keyword evidence="8 11" id="KW-0560">Oxidoreductase</keyword>
<evidence type="ECO:0000256" key="11">
    <source>
        <dbReference type="RuleBase" id="RU362049"/>
    </source>
</evidence>
<dbReference type="NCBIfam" id="TIGR00551">
    <property type="entry name" value="nadB"/>
    <property type="match status" value="1"/>
</dbReference>
<evidence type="ECO:0000259" key="12">
    <source>
        <dbReference type="Pfam" id="PF00890"/>
    </source>
</evidence>
<evidence type="ECO:0000256" key="7">
    <source>
        <dbReference type="ARBA" id="ARBA00022827"/>
    </source>
</evidence>
<dbReference type="NCBIfam" id="NF006567">
    <property type="entry name" value="PRK09077.1"/>
    <property type="match status" value="1"/>
</dbReference>
<dbReference type="GO" id="GO:0034628">
    <property type="term" value="P:'de novo' NAD+ biosynthetic process from L-aspartate"/>
    <property type="evidence" value="ECO:0007669"/>
    <property type="project" value="TreeGrafter"/>
</dbReference>
<comment type="function">
    <text evidence="11">Catalyzes the oxidation of L-aspartate to iminoaspartate.</text>
</comment>
<dbReference type="Proteomes" id="UP000739538">
    <property type="component" value="Unassembled WGS sequence"/>
</dbReference>
<evidence type="ECO:0000256" key="2">
    <source>
        <dbReference type="ARBA" id="ARBA00004950"/>
    </source>
</evidence>
<dbReference type="GO" id="GO:0005737">
    <property type="term" value="C:cytoplasm"/>
    <property type="evidence" value="ECO:0007669"/>
    <property type="project" value="UniProtKB-SubCell"/>
</dbReference>
<dbReference type="Gene3D" id="1.20.58.100">
    <property type="entry name" value="Fumarate reductase/succinate dehydrogenase flavoprotein-like, C-terminal domain"/>
    <property type="match status" value="1"/>
</dbReference>
<proteinExistence type="inferred from homology"/>
<dbReference type="EC" id="1.4.3.16" evidence="4 10"/>
<dbReference type="InterPro" id="IPR015939">
    <property type="entry name" value="Fum_Rdtase/Succ_DH_flav-like_C"/>
</dbReference>
<evidence type="ECO:0000256" key="8">
    <source>
        <dbReference type="ARBA" id="ARBA00023002"/>
    </source>
</evidence>
<sequence>MYSSDFLVIGSGLASLVFALRAADEGPVTIVTKRQPFDGNTGYAQGGIAAPLGGDADFESHVQDTLSAGAGLCDEAAVRSILADGPAAVARLDAAGVPFSRDGDGSFALGREGGHTHRRILHVKDHTGRAIQEQLLSAVRAHPRIQLLADHCAVDLIVEGREESDVEKRRCVGAYVLDSRSRKIEPYGARVTFLATGGTGKVYRYTSNSDIATGDGIAMAYRAGCRVQNLEFVQFHPTCLYHPDAKDFLISEAVRGEGAFLTTLEGDRLEIPHPMGDLAPRDIVARAIDRAMKRQGARSVLLHMEELGASRVRERFPTIYETCLRYAIDITREPIPVVPAAHYQCGGVLTDLAGRTDLRGLLAAGEVSCTGLHGANRLASNSLLEATVMGARAATTAIEVRGEVGAVPELEPWDSGSAELPRETVLIDAHWDLVRTMMWEFVGIVRTDHRLGLAARYLEIFRNSIEAYYWDFVLDQDLIELRNLALVAELIIQSARARKESRGLHYNEDHPETDAVALPTVVSPLEPAQAAVGAPGNGSHRA</sequence>
<evidence type="ECO:0000259" key="13">
    <source>
        <dbReference type="Pfam" id="PF02910"/>
    </source>
</evidence>
<reference evidence="14" key="2">
    <citation type="journal article" date="2021" name="Microbiome">
        <title>Successional dynamics and alternative stable states in a saline activated sludge microbial community over 9 years.</title>
        <authorList>
            <person name="Wang Y."/>
            <person name="Ye J."/>
            <person name="Ju F."/>
            <person name="Liu L."/>
            <person name="Boyd J.A."/>
            <person name="Deng Y."/>
            <person name="Parks D.H."/>
            <person name="Jiang X."/>
            <person name="Yin X."/>
            <person name="Woodcroft B.J."/>
            <person name="Tyson G.W."/>
            <person name="Hugenholtz P."/>
            <person name="Polz M.F."/>
            <person name="Zhang T."/>
        </authorList>
    </citation>
    <scope>NUCLEOTIDE SEQUENCE</scope>
    <source>
        <strain evidence="14">HKST-UBA02</strain>
    </source>
</reference>
<accession>A0A956NBI0</accession>
<dbReference type="FunFam" id="3.90.700.10:FF:000002">
    <property type="entry name" value="L-aspartate oxidase"/>
    <property type="match status" value="1"/>
</dbReference>
<comment type="caution">
    <text evidence="14">The sequence shown here is derived from an EMBL/GenBank/DDBJ whole genome shotgun (WGS) entry which is preliminary data.</text>
</comment>
<comment type="subcellular location">
    <subcellularLocation>
        <location evidence="11">Cytoplasm</location>
    </subcellularLocation>
</comment>
<dbReference type="SUPFAM" id="SSF51905">
    <property type="entry name" value="FAD/NAD(P)-binding domain"/>
    <property type="match status" value="1"/>
</dbReference>
<name>A0A956NBI0_UNCEI</name>
<evidence type="ECO:0000256" key="9">
    <source>
        <dbReference type="ARBA" id="ARBA00048305"/>
    </source>
</evidence>
<evidence type="ECO:0000256" key="3">
    <source>
        <dbReference type="ARBA" id="ARBA00008562"/>
    </source>
</evidence>
<evidence type="ECO:0000256" key="5">
    <source>
        <dbReference type="ARBA" id="ARBA00022630"/>
    </source>
</evidence>
<feature type="domain" description="Fumarate reductase/succinate dehydrogenase flavoprotein-like C-terminal" evidence="13">
    <location>
        <begin position="435"/>
        <end position="514"/>
    </location>
</feature>
<gene>
    <name evidence="14" type="primary">nadB</name>
    <name evidence="14" type="ORF">KDA27_10330</name>
</gene>
<dbReference type="InterPro" id="IPR037099">
    <property type="entry name" value="Fum_R/Succ_DH_flav-like_C_sf"/>
</dbReference>
<dbReference type="SUPFAM" id="SSF56425">
    <property type="entry name" value="Succinate dehydrogenase/fumarate reductase flavoprotein, catalytic domain"/>
    <property type="match status" value="1"/>
</dbReference>
<dbReference type="InterPro" id="IPR003953">
    <property type="entry name" value="FAD-dep_OxRdtase_2_FAD-bd"/>
</dbReference>
<dbReference type="GO" id="GO:0008734">
    <property type="term" value="F:L-aspartate oxidase activity"/>
    <property type="evidence" value="ECO:0007669"/>
    <property type="project" value="UniProtKB-UniRule"/>
</dbReference>
<evidence type="ECO:0000313" key="15">
    <source>
        <dbReference type="Proteomes" id="UP000739538"/>
    </source>
</evidence>
<dbReference type="PRINTS" id="PR00368">
    <property type="entry name" value="FADPNR"/>
</dbReference>
<keyword evidence="5 11" id="KW-0285">Flavoprotein</keyword>
<comment type="similarity">
    <text evidence="3 11">Belongs to the FAD-dependent oxidoreductase 2 family. NadB subfamily.</text>
</comment>
<dbReference type="Pfam" id="PF00890">
    <property type="entry name" value="FAD_binding_2"/>
    <property type="match status" value="1"/>
</dbReference>